<dbReference type="SUPFAM" id="SSF51126">
    <property type="entry name" value="Pectin lyase-like"/>
    <property type="match status" value="1"/>
</dbReference>
<dbReference type="AlphaFoldDB" id="A0A0P9IS19"/>
<feature type="region of interest" description="Disordered" evidence="1">
    <location>
        <begin position="523"/>
        <end position="545"/>
    </location>
</feature>
<dbReference type="RefSeq" id="XP_018268244.1">
    <property type="nucleotide sequence ID" value="XM_018418137.1"/>
</dbReference>
<name>A0A0P9IS19_RHOGW</name>
<proteinExistence type="predicted"/>
<feature type="compositionally biased region" description="Low complexity" evidence="1">
    <location>
        <begin position="523"/>
        <end position="541"/>
    </location>
</feature>
<dbReference type="OMA" id="CHIWEPR"/>
<dbReference type="EMBL" id="KQ474088">
    <property type="protein sequence ID" value="KPV72195.1"/>
    <property type="molecule type" value="Genomic_DNA"/>
</dbReference>
<dbReference type="Proteomes" id="UP000053890">
    <property type="component" value="Unassembled WGS sequence"/>
</dbReference>
<feature type="compositionally biased region" description="Low complexity" evidence="1">
    <location>
        <begin position="571"/>
        <end position="582"/>
    </location>
</feature>
<dbReference type="Gene3D" id="2.160.20.10">
    <property type="entry name" value="Single-stranded right-handed beta-helix, Pectin lyase-like"/>
    <property type="match status" value="1"/>
</dbReference>
<sequence>MPSSSLASLAVLGLLALSPLITARPAPTGTQQAKRSFQTPSLDLPPPQYLEDAAVRSAIANMAAAAQASAAVKARRSGLDNIVDVDIQKRGNKVDGDSLLKRAACVDSTADDMLISSLFHYGGAGTVVELCPGATIKLTNPVHFTAADQVLTTQGSPTGDTRATLVVTGQDQACAIFGACQGCDNIVVESIQVAGQRDVLGFNNGPALLELGGDNVGQTVKNCKLWEPRGWSALHGIEGNGNSCNSMLITGNQVGPCGHSPTNGKQFKRDDQVYVPEQWADGISIACKGSRVQGNTIVDATDGGIVIFGAPGSVVSGNTIIARQRRPLGGINLVDYSPFSGSFEGTVVENNVILADTNMIKAGIALGGMVWGSDNRTAARTWGGIVRNNVFKSGSGGYFGYAVAVAGHQKAMISGNDASGAAFGGGPSEACVPNPMVPASQAFVYDHWTTTGSTLQDNFHNAPLVFLICQGPGPVVGTGVAKAQTGMITVGRGDLLGVVAPAPAAAAPSSSDAAVASTSAADAASTAASTSTSTDPTTATSMSVDQSPLAHLRAVLEQLAHALVPRRLDASSSTTTKSTRSYTKYKLHTHAHKSRSSTSSAAESTAAAEPSGAASLRSTWGRVIAALPFAHKPQASKRSPVEAAAAAADAPTAVVAPGWSKPTPVVNFVNPFDILDKHERLA</sequence>
<evidence type="ECO:0000256" key="1">
    <source>
        <dbReference type="SAM" id="MobiDB-lite"/>
    </source>
</evidence>
<accession>A0A0P9IS19</accession>
<dbReference type="OrthoDB" id="2587928at2759"/>
<keyword evidence="4" id="KW-1185">Reference proteome</keyword>
<evidence type="ECO:0000313" key="3">
    <source>
        <dbReference type="EMBL" id="KPV72195.1"/>
    </source>
</evidence>
<feature type="chain" id="PRO_5006159641" evidence="2">
    <location>
        <begin position="24"/>
        <end position="682"/>
    </location>
</feature>
<dbReference type="InterPro" id="IPR006626">
    <property type="entry name" value="PbH1"/>
</dbReference>
<feature type="signal peptide" evidence="2">
    <location>
        <begin position="1"/>
        <end position="23"/>
    </location>
</feature>
<dbReference type="InterPro" id="IPR012334">
    <property type="entry name" value="Pectin_lyas_fold"/>
</dbReference>
<dbReference type="InterPro" id="IPR011050">
    <property type="entry name" value="Pectin_lyase_fold/virulence"/>
</dbReference>
<feature type="compositionally biased region" description="Low complexity" evidence="1">
    <location>
        <begin position="596"/>
        <end position="613"/>
    </location>
</feature>
<protein>
    <submittedName>
        <fullName evidence="3">Uncharacterized protein</fullName>
    </submittedName>
</protein>
<dbReference type="STRING" id="578459.A0A0P9IS19"/>
<organism evidence="3 4">
    <name type="scientific">Rhodotorula graminis (strain WP1)</name>
    <dbReference type="NCBI Taxonomy" id="578459"/>
    <lineage>
        <taxon>Eukaryota</taxon>
        <taxon>Fungi</taxon>
        <taxon>Dikarya</taxon>
        <taxon>Basidiomycota</taxon>
        <taxon>Pucciniomycotina</taxon>
        <taxon>Microbotryomycetes</taxon>
        <taxon>Sporidiobolales</taxon>
        <taxon>Sporidiobolaceae</taxon>
        <taxon>Rhodotorula</taxon>
    </lineage>
</organism>
<feature type="region of interest" description="Disordered" evidence="1">
    <location>
        <begin position="566"/>
        <end position="613"/>
    </location>
</feature>
<evidence type="ECO:0000256" key="2">
    <source>
        <dbReference type="SAM" id="SignalP"/>
    </source>
</evidence>
<keyword evidence="2" id="KW-0732">Signal</keyword>
<feature type="compositionally biased region" description="Basic residues" evidence="1">
    <location>
        <begin position="583"/>
        <end position="595"/>
    </location>
</feature>
<dbReference type="SMART" id="SM00710">
    <property type="entry name" value="PbH1"/>
    <property type="match status" value="4"/>
</dbReference>
<dbReference type="GeneID" id="28978585"/>
<gene>
    <name evidence="3" type="ORF">RHOBADRAFT_56018</name>
</gene>
<reference evidence="3 4" key="1">
    <citation type="journal article" date="2015" name="Front. Microbiol.">
        <title>Genome sequence of the plant growth promoting endophytic yeast Rhodotorula graminis WP1.</title>
        <authorList>
            <person name="Firrincieli A."/>
            <person name="Otillar R."/>
            <person name="Salamov A."/>
            <person name="Schmutz J."/>
            <person name="Khan Z."/>
            <person name="Redman R.S."/>
            <person name="Fleck N.D."/>
            <person name="Lindquist E."/>
            <person name="Grigoriev I.V."/>
            <person name="Doty S.L."/>
        </authorList>
    </citation>
    <scope>NUCLEOTIDE SEQUENCE [LARGE SCALE GENOMIC DNA]</scope>
    <source>
        <strain evidence="3 4">WP1</strain>
    </source>
</reference>
<evidence type="ECO:0000313" key="4">
    <source>
        <dbReference type="Proteomes" id="UP000053890"/>
    </source>
</evidence>